<name>A0A656GJJ2_PSEA0</name>
<evidence type="ECO:0000313" key="2">
    <source>
        <dbReference type="Proteomes" id="UP000003465"/>
    </source>
</evidence>
<proteinExistence type="predicted"/>
<reference evidence="1 2" key="1">
    <citation type="journal article" date="2011" name="PLoS Pathog.">
        <title>Dynamic evolution of pathogenicity revealed by sequencing and comparative genomics of 19 Pseudomonas syringae isolates.</title>
        <authorList>
            <person name="Baltrus D.A."/>
            <person name="Nishimura M.T."/>
            <person name="Romanchuk A."/>
            <person name="Chang J.H."/>
            <person name="Mukhtar M.S."/>
            <person name="Cherkis K."/>
            <person name="Roach J."/>
            <person name="Grant S.R."/>
            <person name="Jones C.D."/>
            <person name="Dangl J.L."/>
        </authorList>
    </citation>
    <scope>NUCLEOTIDE SEQUENCE [LARGE SCALE GENOMIC DNA]</scope>
    <source>
        <strain evidence="1 2">301020</strain>
    </source>
</reference>
<organism evidence="1 2">
    <name type="scientific">Pseudomonas amygdali pv. mori str. 301020</name>
    <dbReference type="NCBI Taxonomy" id="629261"/>
    <lineage>
        <taxon>Bacteria</taxon>
        <taxon>Pseudomonadati</taxon>
        <taxon>Pseudomonadota</taxon>
        <taxon>Gammaproteobacteria</taxon>
        <taxon>Pseudomonadales</taxon>
        <taxon>Pseudomonadaceae</taxon>
        <taxon>Pseudomonas</taxon>
        <taxon>Pseudomonas amygdali</taxon>
    </lineage>
</organism>
<evidence type="ECO:0000313" key="1">
    <source>
        <dbReference type="EMBL" id="EGH25908.1"/>
    </source>
</evidence>
<accession>A0A656GJJ2</accession>
<sequence>NRGKFILHRSTQRIGMAFWDEVQHIAIEGLDADQEKALAKGIAIRDRFYENPEKLQASHREMVEDYSFDTDSACSDDDSTL</sequence>
<protein>
    <submittedName>
        <fullName evidence="1">Uncharacterized protein</fullName>
    </submittedName>
</protein>
<gene>
    <name evidence="1" type="ORF">PSYMO_32624</name>
</gene>
<comment type="caution">
    <text evidence="1">The sequence shown here is derived from an EMBL/GenBank/DDBJ whole genome shotgun (WGS) entry which is preliminary data.</text>
</comment>
<dbReference type="Proteomes" id="UP000003465">
    <property type="component" value="Unassembled WGS sequence"/>
</dbReference>
<dbReference type="EMBL" id="AEAG01001714">
    <property type="protein sequence ID" value="EGH25908.1"/>
    <property type="molecule type" value="Genomic_DNA"/>
</dbReference>
<dbReference type="AlphaFoldDB" id="A0A656GJJ2"/>
<feature type="non-terminal residue" evidence="1">
    <location>
        <position position="1"/>
    </location>
</feature>